<keyword evidence="3" id="KW-1185">Reference proteome</keyword>
<dbReference type="Proteomes" id="UP000230233">
    <property type="component" value="Chromosome X"/>
</dbReference>
<feature type="coiled-coil region" evidence="1">
    <location>
        <begin position="68"/>
        <end position="95"/>
    </location>
</feature>
<feature type="coiled-coil region" evidence="1">
    <location>
        <begin position="293"/>
        <end position="338"/>
    </location>
</feature>
<keyword evidence="1" id="KW-0175">Coiled coil</keyword>
<evidence type="ECO:0000313" key="3">
    <source>
        <dbReference type="Proteomes" id="UP000230233"/>
    </source>
</evidence>
<evidence type="ECO:0000313" key="2">
    <source>
        <dbReference type="EMBL" id="PIC22072.1"/>
    </source>
</evidence>
<gene>
    <name evidence="2" type="primary">Cnig_chr_X.g26679</name>
    <name evidence="2" type="ORF">B9Z55_026679</name>
</gene>
<proteinExistence type="predicted"/>
<reference evidence="3" key="1">
    <citation type="submission" date="2017-10" db="EMBL/GenBank/DDBJ databases">
        <title>Rapid genome shrinkage in a self-fertile nematode reveals novel sperm competition proteins.</title>
        <authorList>
            <person name="Yin D."/>
            <person name="Schwarz E.M."/>
            <person name="Thomas C.G."/>
            <person name="Felde R.L."/>
            <person name="Korf I.F."/>
            <person name="Cutter A.D."/>
            <person name="Schartner C.M."/>
            <person name="Ralston E.J."/>
            <person name="Meyer B.J."/>
            <person name="Haag E.S."/>
        </authorList>
    </citation>
    <scope>NUCLEOTIDE SEQUENCE [LARGE SCALE GENOMIC DNA]</scope>
    <source>
        <strain evidence="3">JU1422</strain>
    </source>
</reference>
<accession>A0A2G5T4C4</accession>
<dbReference type="OrthoDB" id="10369821at2759"/>
<dbReference type="AlphaFoldDB" id="A0A2G5T4C4"/>
<dbReference type="EMBL" id="PDUG01000006">
    <property type="protein sequence ID" value="PIC22072.1"/>
    <property type="molecule type" value="Genomic_DNA"/>
</dbReference>
<evidence type="ECO:0000256" key="1">
    <source>
        <dbReference type="SAM" id="Coils"/>
    </source>
</evidence>
<sequence>MSPTTILIVFQINMSNLPPTAEAVSCKTRRRIKKNTKALIINNTEIQENFSKSEAQKDVEHKILLDAFMSKENQRSQLEKELAELHKLNSSYQTQIACQQQQIAMLTVTYQGSQYEDVQKNNEAVLKGKIGNLRDQNNQLHDKIRQLNKRIKEKNCEMNNIQFENKKELKMIKEKHQADLKNSKLKLKEKYAKKFERFQKFAKKTEDSDDEYFSCSEDFDDDLKVPENLKKQPAAQQETEKSLEEVLQELSVTKNLLNTASAMLDIQRESMSLHLDITDVEIQNIEKSNSALRTMYQCQIKADEENIKKLMEENKALRATMNQNRMDHQLEIANLQNRLSDAYGFNKWE</sequence>
<comment type="caution">
    <text evidence="2">The sequence shown here is derived from an EMBL/GenBank/DDBJ whole genome shotgun (WGS) entry which is preliminary data.</text>
</comment>
<name>A0A2G5T4C4_9PELO</name>
<feature type="coiled-coil region" evidence="1">
    <location>
        <begin position="130"/>
        <end position="186"/>
    </location>
</feature>
<organism evidence="2 3">
    <name type="scientific">Caenorhabditis nigoni</name>
    <dbReference type="NCBI Taxonomy" id="1611254"/>
    <lineage>
        <taxon>Eukaryota</taxon>
        <taxon>Metazoa</taxon>
        <taxon>Ecdysozoa</taxon>
        <taxon>Nematoda</taxon>
        <taxon>Chromadorea</taxon>
        <taxon>Rhabditida</taxon>
        <taxon>Rhabditina</taxon>
        <taxon>Rhabditomorpha</taxon>
        <taxon>Rhabditoidea</taxon>
        <taxon>Rhabditidae</taxon>
        <taxon>Peloderinae</taxon>
        <taxon>Caenorhabditis</taxon>
    </lineage>
</organism>
<protein>
    <submittedName>
        <fullName evidence="2">Uncharacterized protein</fullName>
    </submittedName>
</protein>